<dbReference type="Pfam" id="PF11275">
    <property type="entry name" value="DUF3077"/>
    <property type="match status" value="1"/>
</dbReference>
<reference evidence="1 2" key="1">
    <citation type="submission" date="2019-06" db="EMBL/GenBank/DDBJ databases">
        <title>Pseudomonas bimorpha sp. nov. isolated from bovine raw milk and skim milk concentrate.</title>
        <authorList>
            <person name="Hofmann K."/>
            <person name="Huptas C."/>
            <person name="Doll E."/>
            <person name="Scherer S."/>
            <person name="Wenning M."/>
        </authorList>
    </citation>
    <scope>NUCLEOTIDE SEQUENCE [LARGE SCALE GENOMIC DNA]</scope>
    <source>
        <strain evidence="1 2">DSM 108990</strain>
    </source>
</reference>
<dbReference type="OrthoDB" id="6891324at2"/>
<protein>
    <submittedName>
        <fullName evidence="1">DUF3077 domain-containing protein</fullName>
    </submittedName>
</protein>
<dbReference type="RefSeq" id="WP_146426429.1">
    <property type="nucleotide sequence ID" value="NZ_VFIP01000023.1"/>
</dbReference>
<name>A0A5C5PWN8_9PSED</name>
<evidence type="ECO:0000313" key="2">
    <source>
        <dbReference type="Proteomes" id="UP000317901"/>
    </source>
</evidence>
<gene>
    <name evidence="1" type="ORF">FJD37_13370</name>
</gene>
<dbReference type="EMBL" id="VFIP01000023">
    <property type="protein sequence ID" value="TWR91391.1"/>
    <property type="molecule type" value="Genomic_DNA"/>
</dbReference>
<dbReference type="AlphaFoldDB" id="A0A5C5PWN8"/>
<dbReference type="Proteomes" id="UP000317901">
    <property type="component" value="Unassembled WGS sequence"/>
</dbReference>
<organism evidence="1 2">
    <name type="scientific">Pseudomonas saxonica</name>
    <dbReference type="NCBI Taxonomy" id="2600598"/>
    <lineage>
        <taxon>Bacteria</taxon>
        <taxon>Pseudomonadati</taxon>
        <taxon>Pseudomonadota</taxon>
        <taxon>Gammaproteobacteria</taxon>
        <taxon>Pseudomonadales</taxon>
        <taxon>Pseudomonadaceae</taxon>
        <taxon>Pseudomonas</taxon>
    </lineage>
</organism>
<dbReference type="InterPro" id="IPR021427">
    <property type="entry name" value="DUF3077"/>
</dbReference>
<proteinExistence type="predicted"/>
<sequence length="87" mass="9444">MNKIVPDPPLLTCAHKGTALFSINPGITLQDALTHASLLLKGAELTADDIRSHLNGYDAEQLWSVIHGVEMARSLVESLLVETRLPD</sequence>
<accession>A0A5C5PWN8</accession>
<comment type="caution">
    <text evidence="1">The sequence shown here is derived from an EMBL/GenBank/DDBJ whole genome shotgun (WGS) entry which is preliminary data.</text>
</comment>
<evidence type="ECO:0000313" key="1">
    <source>
        <dbReference type="EMBL" id="TWR91391.1"/>
    </source>
</evidence>